<dbReference type="InterPro" id="IPR005814">
    <property type="entry name" value="Aminotrans_3"/>
</dbReference>
<gene>
    <name evidence="4" type="ORF">GCM10009640_09480</name>
</gene>
<sequence>MNPSLLDRRFATIGRHSPLFYDQPIELVSASGVWLTAADGTRYLDAYNNVPHVGHSHPRVVEALRAQAATLNIHTRYLNDRVVAYAEDLLSRFEEGLDRVLFANSGSEANEIAFRLAAQHTGATGVLVTDWSYHGNTRLLAGITTGLRTFEGLDPNVRAFPVPDLDDAANRERAEADVLAEALAAVDRAIEQLLEHGYGMSAVILETIFSTEGLPRVPEGYVQGIAERVRAAGGLVIADEVQAGLGRTGQRLWGYQRHGLLPDLVTLGKPMGNGHPLAAVITTDELLEEFGSRNEFFNTFAGNPVSSAVGHEVLRIMDDERLVERAARLGAEVRRDFDALTARYDRLGPTKGDGLFFGFGVFGDAARRIPDATTTKRIVEGIKARGVLLSRIGPHGNVLKIRPPLAIEDEHLPQLLGAIRASIDEALD</sequence>
<accession>A0ABN1YQS4</accession>
<evidence type="ECO:0000256" key="2">
    <source>
        <dbReference type="ARBA" id="ARBA00022898"/>
    </source>
</evidence>
<reference evidence="5" key="1">
    <citation type="journal article" date="2019" name="Int. J. Syst. Evol. Microbiol.">
        <title>The Global Catalogue of Microorganisms (GCM) 10K type strain sequencing project: providing services to taxonomists for standard genome sequencing and annotation.</title>
        <authorList>
            <consortium name="The Broad Institute Genomics Platform"/>
            <consortium name="The Broad Institute Genome Sequencing Center for Infectious Disease"/>
            <person name="Wu L."/>
            <person name="Ma J."/>
        </authorList>
    </citation>
    <scope>NUCLEOTIDE SEQUENCE [LARGE SCALE GENOMIC DNA]</scope>
    <source>
        <strain evidence="5">JCM 12398</strain>
    </source>
</reference>
<keyword evidence="2 3" id="KW-0663">Pyridoxal phosphate</keyword>
<dbReference type="Gene3D" id="3.90.1150.10">
    <property type="entry name" value="Aspartate Aminotransferase, domain 1"/>
    <property type="match status" value="1"/>
</dbReference>
<dbReference type="InterPro" id="IPR015421">
    <property type="entry name" value="PyrdxlP-dep_Trfase_major"/>
</dbReference>
<dbReference type="CDD" id="cd00610">
    <property type="entry name" value="OAT_like"/>
    <property type="match status" value="1"/>
</dbReference>
<dbReference type="EMBL" id="BAAAKK010000002">
    <property type="protein sequence ID" value="GAA1420334.1"/>
    <property type="molecule type" value="Genomic_DNA"/>
</dbReference>
<name>A0ABN1YQS4_9MICO</name>
<dbReference type="PANTHER" id="PTHR45688">
    <property type="match status" value="1"/>
</dbReference>
<comment type="similarity">
    <text evidence="1 3">Belongs to the class-III pyridoxal-phosphate-dependent aminotransferase family.</text>
</comment>
<keyword evidence="4" id="KW-0808">Transferase</keyword>
<dbReference type="InterPro" id="IPR015422">
    <property type="entry name" value="PyrdxlP-dep_Trfase_small"/>
</dbReference>
<proteinExistence type="inferred from homology"/>
<dbReference type="PANTHER" id="PTHR45688:SF13">
    <property type="entry name" value="ALANINE--GLYOXYLATE AMINOTRANSFERASE 2-LIKE"/>
    <property type="match status" value="1"/>
</dbReference>
<dbReference type="GO" id="GO:0008483">
    <property type="term" value="F:transaminase activity"/>
    <property type="evidence" value="ECO:0007669"/>
    <property type="project" value="UniProtKB-KW"/>
</dbReference>
<evidence type="ECO:0000313" key="4">
    <source>
        <dbReference type="EMBL" id="GAA1420334.1"/>
    </source>
</evidence>
<dbReference type="PIRSF" id="PIRSF000521">
    <property type="entry name" value="Transaminase_4ab_Lys_Orn"/>
    <property type="match status" value="1"/>
</dbReference>
<evidence type="ECO:0000313" key="5">
    <source>
        <dbReference type="Proteomes" id="UP001501266"/>
    </source>
</evidence>
<protein>
    <submittedName>
        <fullName evidence="4">Aspartate aminotransferase family protein</fullName>
    </submittedName>
</protein>
<organism evidence="4 5">
    <name type="scientific">Agrococcus citreus</name>
    <dbReference type="NCBI Taxonomy" id="84643"/>
    <lineage>
        <taxon>Bacteria</taxon>
        <taxon>Bacillati</taxon>
        <taxon>Actinomycetota</taxon>
        <taxon>Actinomycetes</taxon>
        <taxon>Micrococcales</taxon>
        <taxon>Microbacteriaceae</taxon>
        <taxon>Agrococcus</taxon>
    </lineage>
</organism>
<comment type="caution">
    <text evidence="4">The sequence shown here is derived from an EMBL/GenBank/DDBJ whole genome shotgun (WGS) entry which is preliminary data.</text>
</comment>
<keyword evidence="5" id="KW-1185">Reference proteome</keyword>
<dbReference type="PROSITE" id="PS00600">
    <property type="entry name" value="AA_TRANSFER_CLASS_3"/>
    <property type="match status" value="1"/>
</dbReference>
<dbReference type="RefSeq" id="WP_343917937.1">
    <property type="nucleotide sequence ID" value="NZ_BAAAKK010000002.1"/>
</dbReference>
<dbReference type="InterPro" id="IPR015424">
    <property type="entry name" value="PyrdxlP-dep_Trfase"/>
</dbReference>
<evidence type="ECO:0000256" key="1">
    <source>
        <dbReference type="ARBA" id="ARBA00008954"/>
    </source>
</evidence>
<dbReference type="InterPro" id="IPR049704">
    <property type="entry name" value="Aminotrans_3_PPA_site"/>
</dbReference>
<dbReference type="Pfam" id="PF00202">
    <property type="entry name" value="Aminotran_3"/>
    <property type="match status" value="1"/>
</dbReference>
<dbReference type="Proteomes" id="UP001501266">
    <property type="component" value="Unassembled WGS sequence"/>
</dbReference>
<dbReference type="SUPFAM" id="SSF53383">
    <property type="entry name" value="PLP-dependent transferases"/>
    <property type="match status" value="1"/>
</dbReference>
<evidence type="ECO:0000256" key="3">
    <source>
        <dbReference type="RuleBase" id="RU003560"/>
    </source>
</evidence>
<dbReference type="Gene3D" id="3.40.640.10">
    <property type="entry name" value="Type I PLP-dependent aspartate aminotransferase-like (Major domain)"/>
    <property type="match status" value="1"/>
</dbReference>
<keyword evidence="4" id="KW-0032">Aminotransferase</keyword>